<gene>
    <name evidence="1" type="ORF">EMUR_01165</name>
</gene>
<evidence type="ECO:0000313" key="1">
    <source>
        <dbReference type="EMBL" id="AHC39675.1"/>
    </source>
</evidence>
<proteinExistence type="predicted"/>
<dbReference type="HOGENOM" id="CLU_3343150_0_0_5"/>
<sequence length="37" mass="4210">MYVPEKSYTDLKFCLFINEGICSECGKEYVSEGLSLL</sequence>
<organism evidence="1 2">
    <name type="scientific">Ehrlichia muris AS145</name>
    <dbReference type="NCBI Taxonomy" id="1423892"/>
    <lineage>
        <taxon>Bacteria</taxon>
        <taxon>Pseudomonadati</taxon>
        <taxon>Pseudomonadota</taxon>
        <taxon>Alphaproteobacteria</taxon>
        <taxon>Rickettsiales</taxon>
        <taxon>Anaplasmataceae</taxon>
        <taxon>Ehrlichia</taxon>
    </lineage>
</organism>
<name>V9R7B6_9RICK</name>
<keyword evidence="2" id="KW-1185">Reference proteome</keyword>
<evidence type="ECO:0000313" key="2">
    <source>
        <dbReference type="Proteomes" id="UP000018689"/>
    </source>
</evidence>
<dbReference type="PATRIC" id="fig|1423892.3.peg.234"/>
<dbReference type="KEGG" id="emr:EMUR_01165"/>
<dbReference type="EMBL" id="CP006917">
    <property type="protein sequence ID" value="AHC39675.1"/>
    <property type="molecule type" value="Genomic_DNA"/>
</dbReference>
<dbReference type="Proteomes" id="UP000018689">
    <property type="component" value="Chromosome"/>
</dbReference>
<protein>
    <submittedName>
        <fullName evidence="1">Uncharacterized protein</fullName>
    </submittedName>
</protein>
<reference evidence="1 2" key="1">
    <citation type="journal article" date="2014" name="Genome Announc.">
        <title>Complete Genome Sequence of Ehrlichia muris Strain AS145T, a Model Monocytotropic Ehrlichia Strain.</title>
        <authorList>
            <person name="Thirumalapura N.R."/>
            <person name="Qin X."/>
            <person name="Kuriakose J.A."/>
            <person name="Walker D.H."/>
        </authorList>
    </citation>
    <scope>NUCLEOTIDE SEQUENCE [LARGE SCALE GENOMIC DNA]</scope>
    <source>
        <strain evidence="2">AS154</strain>
    </source>
</reference>
<accession>V9R7B6</accession>
<dbReference type="AlphaFoldDB" id="V9R7B6"/>